<feature type="transmembrane region" description="Helical" evidence="6">
    <location>
        <begin position="12"/>
        <end position="34"/>
    </location>
</feature>
<dbReference type="Pfam" id="PF01578">
    <property type="entry name" value="Cytochrom_C_asm"/>
    <property type="match status" value="1"/>
</dbReference>
<feature type="transmembrane region" description="Helical" evidence="6">
    <location>
        <begin position="295"/>
        <end position="316"/>
    </location>
</feature>
<evidence type="ECO:0000313" key="8">
    <source>
        <dbReference type="EMBL" id="KWX02824.1"/>
    </source>
</evidence>
<reference evidence="9" key="1">
    <citation type="submission" date="2015-04" db="EMBL/GenBank/DDBJ databases">
        <title>Physiological reanalysis, assessment of diazotrophy, and genome sequences of multiple isolates of Streptomyces thermoautotrophicus.</title>
        <authorList>
            <person name="MacKellar D.C."/>
            <person name="Lieber L."/>
            <person name="Norman J."/>
            <person name="Bolger A."/>
            <person name="Tobin C."/>
            <person name="Murray J.W."/>
            <person name="Chang R."/>
            <person name="Ford T."/>
            <person name="Nguyen P.Q."/>
            <person name="Woodward J."/>
            <person name="Permingeat H."/>
            <person name="Joshi N.S."/>
            <person name="Silver P.A."/>
            <person name="Usadel B."/>
            <person name="Rutherford A.W."/>
            <person name="Friesen M."/>
            <person name="Prell J."/>
        </authorList>
    </citation>
    <scope>NUCLEOTIDE SEQUENCE [LARGE SCALE GENOMIC DNA]</scope>
    <source>
        <strain evidence="9">H1</strain>
    </source>
</reference>
<comment type="subcellular location">
    <subcellularLocation>
        <location evidence="1">Membrane</location>
        <topology evidence="1">Multi-pass membrane protein</topology>
    </subcellularLocation>
</comment>
<organism evidence="8 9">
    <name type="scientific">Carbonactinospora thermoautotrophica</name>
    <dbReference type="NCBI Taxonomy" id="1469144"/>
    <lineage>
        <taxon>Bacteria</taxon>
        <taxon>Bacillati</taxon>
        <taxon>Actinomycetota</taxon>
        <taxon>Actinomycetes</taxon>
        <taxon>Kitasatosporales</taxon>
        <taxon>Carbonactinosporaceae</taxon>
        <taxon>Carbonactinospora</taxon>
    </lineage>
</organism>
<dbReference type="InterPro" id="IPR017562">
    <property type="entry name" value="Cyt_c_biogenesis_CcsA"/>
</dbReference>
<feature type="transmembrane region" description="Helical" evidence="6">
    <location>
        <begin position="231"/>
        <end position="254"/>
    </location>
</feature>
<dbReference type="GO" id="GO:0020037">
    <property type="term" value="F:heme binding"/>
    <property type="evidence" value="ECO:0007669"/>
    <property type="project" value="InterPro"/>
</dbReference>
<evidence type="ECO:0000256" key="3">
    <source>
        <dbReference type="ARBA" id="ARBA00022748"/>
    </source>
</evidence>
<dbReference type="EMBL" id="LAXD01000001">
    <property type="protein sequence ID" value="KWX02824.1"/>
    <property type="molecule type" value="Genomic_DNA"/>
</dbReference>
<dbReference type="GO" id="GO:0005886">
    <property type="term" value="C:plasma membrane"/>
    <property type="evidence" value="ECO:0007669"/>
    <property type="project" value="TreeGrafter"/>
</dbReference>
<dbReference type="PANTHER" id="PTHR30071">
    <property type="entry name" value="HEME EXPORTER PROTEIN C"/>
    <property type="match status" value="1"/>
</dbReference>
<accession>A0A132MYC6</accession>
<keyword evidence="9" id="KW-1185">Reference proteome</keyword>
<dbReference type="PANTHER" id="PTHR30071:SF1">
    <property type="entry name" value="CYTOCHROME B_B6 PROTEIN-RELATED"/>
    <property type="match status" value="1"/>
</dbReference>
<dbReference type="AlphaFoldDB" id="A0A132MYC6"/>
<evidence type="ECO:0000256" key="4">
    <source>
        <dbReference type="ARBA" id="ARBA00022989"/>
    </source>
</evidence>
<comment type="caution">
    <text evidence="8">The sequence shown here is derived from an EMBL/GenBank/DDBJ whole genome shotgun (WGS) entry which is preliminary data.</text>
</comment>
<evidence type="ECO:0000256" key="5">
    <source>
        <dbReference type="ARBA" id="ARBA00023136"/>
    </source>
</evidence>
<sequence>MINQGLAQLSDMFMYSAIAVYAMAFLATAAEWVVDARRARRAAVPAGVAAGTGAEAGGVATLVRPAPDDGAGEYQVERWGRIGVSLTVLAFLLHLAAVACRGFSAQRMPWGNMYEFSTGGGLAVTGVYLFLLARYKVRWLGLFVLPLVLGTLLLAVTVLYVDSGELLPALKSYWLAVHVTAAVISSGLFTIGAVASVLYLLRSRHDARVAAGVAPGGFWGRLPDAARLDKLAYRVHAVVFPLWTFAIVAGAVWAEAAWGRYWGWDPKEVWSFVTWVVYAAYLHARATVGWKERAAVIALVGYGTFLFNYFGVNILFSGLHSYSGL</sequence>
<keyword evidence="2 6" id="KW-0812">Transmembrane</keyword>
<keyword evidence="5 6" id="KW-0472">Membrane</keyword>
<dbReference type="NCBIfam" id="TIGR03144">
    <property type="entry name" value="cytochr_II_ccsB"/>
    <property type="match status" value="1"/>
</dbReference>
<evidence type="ECO:0000256" key="6">
    <source>
        <dbReference type="SAM" id="Phobius"/>
    </source>
</evidence>
<dbReference type="GO" id="GO:0017004">
    <property type="term" value="P:cytochrome complex assembly"/>
    <property type="evidence" value="ECO:0007669"/>
    <property type="project" value="UniProtKB-KW"/>
</dbReference>
<dbReference type="PATRIC" id="fig|1469144.10.peg.4149"/>
<keyword evidence="3" id="KW-0201">Cytochrome c-type biogenesis</keyword>
<feature type="transmembrane region" description="Helical" evidence="6">
    <location>
        <begin position="140"/>
        <end position="161"/>
    </location>
</feature>
<feature type="transmembrane region" description="Helical" evidence="6">
    <location>
        <begin position="269"/>
        <end position="288"/>
    </location>
</feature>
<evidence type="ECO:0000259" key="7">
    <source>
        <dbReference type="Pfam" id="PF01578"/>
    </source>
</evidence>
<evidence type="ECO:0000313" key="9">
    <source>
        <dbReference type="Proteomes" id="UP000070188"/>
    </source>
</evidence>
<name>A0A132MYC6_9ACTN</name>
<proteinExistence type="predicted"/>
<evidence type="ECO:0000256" key="1">
    <source>
        <dbReference type="ARBA" id="ARBA00004141"/>
    </source>
</evidence>
<dbReference type="InterPro" id="IPR045062">
    <property type="entry name" value="Cyt_c_biogenesis_CcsA/CcmC"/>
</dbReference>
<evidence type="ECO:0000256" key="2">
    <source>
        <dbReference type="ARBA" id="ARBA00022692"/>
    </source>
</evidence>
<gene>
    <name evidence="8" type="ORF">LI90_3871</name>
</gene>
<keyword evidence="4 6" id="KW-1133">Transmembrane helix</keyword>
<protein>
    <submittedName>
        <fullName evidence="8">Cytochrome c-type biogenesis protein CcsB</fullName>
    </submittedName>
</protein>
<dbReference type="Proteomes" id="UP000070188">
    <property type="component" value="Unassembled WGS sequence"/>
</dbReference>
<dbReference type="STRING" id="1469144.LI90_3871"/>
<feature type="transmembrane region" description="Helical" evidence="6">
    <location>
        <begin position="82"/>
        <end position="104"/>
    </location>
</feature>
<feature type="domain" description="Cytochrome c assembly protein" evidence="7">
    <location>
        <begin position="122"/>
        <end position="320"/>
    </location>
</feature>
<dbReference type="InterPro" id="IPR002541">
    <property type="entry name" value="Cyt_c_assembly"/>
</dbReference>
<feature type="transmembrane region" description="Helical" evidence="6">
    <location>
        <begin position="116"/>
        <end position="133"/>
    </location>
</feature>
<feature type="transmembrane region" description="Helical" evidence="6">
    <location>
        <begin position="173"/>
        <end position="201"/>
    </location>
</feature>